<dbReference type="AlphaFoldDB" id="A0A4Y7SZH2"/>
<gene>
    <name evidence="1" type="ORF">FA13DRAFT_1776511</name>
</gene>
<dbReference type="Proteomes" id="UP000298030">
    <property type="component" value="Unassembled WGS sequence"/>
</dbReference>
<proteinExistence type="predicted"/>
<name>A0A4Y7SZH2_COPMI</name>
<evidence type="ECO:0000313" key="1">
    <source>
        <dbReference type="EMBL" id="TEB27245.1"/>
    </source>
</evidence>
<keyword evidence="2" id="KW-1185">Reference proteome</keyword>
<organism evidence="1 2">
    <name type="scientific">Coprinellus micaceus</name>
    <name type="common">Glistening ink-cap mushroom</name>
    <name type="synonym">Coprinus micaceus</name>
    <dbReference type="NCBI Taxonomy" id="71717"/>
    <lineage>
        <taxon>Eukaryota</taxon>
        <taxon>Fungi</taxon>
        <taxon>Dikarya</taxon>
        <taxon>Basidiomycota</taxon>
        <taxon>Agaricomycotina</taxon>
        <taxon>Agaricomycetes</taxon>
        <taxon>Agaricomycetidae</taxon>
        <taxon>Agaricales</taxon>
        <taxon>Agaricineae</taxon>
        <taxon>Psathyrellaceae</taxon>
        <taxon>Coprinellus</taxon>
    </lineage>
</organism>
<accession>A0A4Y7SZH2</accession>
<dbReference type="EMBL" id="QPFP01000041">
    <property type="protein sequence ID" value="TEB27245.1"/>
    <property type="molecule type" value="Genomic_DNA"/>
</dbReference>
<protein>
    <submittedName>
        <fullName evidence="1">Uncharacterized protein</fullName>
    </submittedName>
</protein>
<reference evidence="1 2" key="1">
    <citation type="journal article" date="2019" name="Nat. Ecol. Evol.">
        <title>Megaphylogeny resolves global patterns of mushroom evolution.</title>
        <authorList>
            <person name="Varga T."/>
            <person name="Krizsan K."/>
            <person name="Foldi C."/>
            <person name="Dima B."/>
            <person name="Sanchez-Garcia M."/>
            <person name="Sanchez-Ramirez S."/>
            <person name="Szollosi G.J."/>
            <person name="Szarkandi J.G."/>
            <person name="Papp V."/>
            <person name="Albert L."/>
            <person name="Andreopoulos W."/>
            <person name="Angelini C."/>
            <person name="Antonin V."/>
            <person name="Barry K.W."/>
            <person name="Bougher N.L."/>
            <person name="Buchanan P."/>
            <person name="Buyck B."/>
            <person name="Bense V."/>
            <person name="Catcheside P."/>
            <person name="Chovatia M."/>
            <person name="Cooper J."/>
            <person name="Damon W."/>
            <person name="Desjardin D."/>
            <person name="Finy P."/>
            <person name="Geml J."/>
            <person name="Haridas S."/>
            <person name="Hughes K."/>
            <person name="Justo A."/>
            <person name="Karasinski D."/>
            <person name="Kautmanova I."/>
            <person name="Kiss B."/>
            <person name="Kocsube S."/>
            <person name="Kotiranta H."/>
            <person name="LaButti K.M."/>
            <person name="Lechner B.E."/>
            <person name="Liimatainen K."/>
            <person name="Lipzen A."/>
            <person name="Lukacs Z."/>
            <person name="Mihaltcheva S."/>
            <person name="Morgado L.N."/>
            <person name="Niskanen T."/>
            <person name="Noordeloos M.E."/>
            <person name="Ohm R.A."/>
            <person name="Ortiz-Santana B."/>
            <person name="Ovrebo C."/>
            <person name="Racz N."/>
            <person name="Riley R."/>
            <person name="Savchenko A."/>
            <person name="Shiryaev A."/>
            <person name="Soop K."/>
            <person name="Spirin V."/>
            <person name="Szebenyi C."/>
            <person name="Tomsovsky M."/>
            <person name="Tulloss R.E."/>
            <person name="Uehling J."/>
            <person name="Grigoriev I.V."/>
            <person name="Vagvolgyi C."/>
            <person name="Papp T."/>
            <person name="Martin F.M."/>
            <person name="Miettinen O."/>
            <person name="Hibbett D.S."/>
            <person name="Nagy L.G."/>
        </authorList>
    </citation>
    <scope>NUCLEOTIDE SEQUENCE [LARGE SCALE GENOMIC DNA]</scope>
    <source>
        <strain evidence="1 2">FP101781</strain>
    </source>
</reference>
<sequence>MLEIKYDYRLRPIKQDLPDMREGDAATRGLDAYGRPLRCTSEAFRYTDPNSAYSSLTIDEILDPEMHRLLARWLGGLEPSEIGKHHDSIVLCINWPGYADEPEIEIPVGGMNRCTFVRAISQAFQKFYEDNKDKAVISNDPDHLEYVLEERFGWEAIHLLGIHHVCLNKWQADLAYLPFGAV</sequence>
<evidence type="ECO:0000313" key="2">
    <source>
        <dbReference type="Proteomes" id="UP000298030"/>
    </source>
</evidence>
<comment type="caution">
    <text evidence="1">The sequence shown here is derived from an EMBL/GenBank/DDBJ whole genome shotgun (WGS) entry which is preliminary data.</text>
</comment>